<feature type="region of interest" description="Disordered" evidence="1">
    <location>
        <begin position="38"/>
        <end position="63"/>
    </location>
</feature>
<gene>
    <name evidence="2" type="ORF">CLUMA_CG004639</name>
</gene>
<evidence type="ECO:0000313" key="2">
    <source>
        <dbReference type="EMBL" id="CRK90950.1"/>
    </source>
</evidence>
<evidence type="ECO:0000256" key="1">
    <source>
        <dbReference type="SAM" id="MobiDB-lite"/>
    </source>
</evidence>
<sequence>MMMMIEIPDQNHKSVYALYTPVHGFFSESLSVLLFSPRRSSSQRNGKHCSKANNVKRDDEEKPTKKVFSFLLCINFSSWLHFTKEGKYEFKFQYYVDELSRELFSRFLRGEK</sequence>
<dbReference type="EMBL" id="CVRI01000020">
    <property type="protein sequence ID" value="CRK90950.1"/>
    <property type="molecule type" value="Genomic_DNA"/>
</dbReference>
<accession>A0A1J1HWP4</accession>
<name>A0A1J1HWP4_9DIPT</name>
<reference evidence="2 3" key="1">
    <citation type="submission" date="2015-04" db="EMBL/GenBank/DDBJ databases">
        <authorList>
            <person name="Syromyatnikov M.Y."/>
            <person name="Popov V.N."/>
        </authorList>
    </citation>
    <scope>NUCLEOTIDE SEQUENCE [LARGE SCALE GENOMIC DNA]</scope>
</reference>
<keyword evidence="3" id="KW-1185">Reference proteome</keyword>
<dbReference type="Proteomes" id="UP000183832">
    <property type="component" value="Unassembled WGS sequence"/>
</dbReference>
<dbReference type="AlphaFoldDB" id="A0A1J1HWP4"/>
<protein>
    <submittedName>
        <fullName evidence="2">CLUMA_CG004639, isoform A</fullName>
    </submittedName>
</protein>
<evidence type="ECO:0000313" key="3">
    <source>
        <dbReference type="Proteomes" id="UP000183832"/>
    </source>
</evidence>
<proteinExistence type="predicted"/>
<organism evidence="2 3">
    <name type="scientific">Clunio marinus</name>
    <dbReference type="NCBI Taxonomy" id="568069"/>
    <lineage>
        <taxon>Eukaryota</taxon>
        <taxon>Metazoa</taxon>
        <taxon>Ecdysozoa</taxon>
        <taxon>Arthropoda</taxon>
        <taxon>Hexapoda</taxon>
        <taxon>Insecta</taxon>
        <taxon>Pterygota</taxon>
        <taxon>Neoptera</taxon>
        <taxon>Endopterygota</taxon>
        <taxon>Diptera</taxon>
        <taxon>Nematocera</taxon>
        <taxon>Chironomoidea</taxon>
        <taxon>Chironomidae</taxon>
        <taxon>Clunio</taxon>
    </lineage>
</organism>